<dbReference type="Pfam" id="PF10047">
    <property type="entry name" value="DUF2281"/>
    <property type="match status" value="1"/>
</dbReference>
<dbReference type="OrthoDB" id="9955487at2"/>
<feature type="domain" description="DUF2281" evidence="1">
    <location>
        <begin position="6"/>
        <end position="79"/>
    </location>
</feature>
<accession>A0A494VRL3</accession>
<gene>
    <name evidence="2" type="ORF">HYN43_001215</name>
</gene>
<evidence type="ECO:0000259" key="1">
    <source>
        <dbReference type="Pfam" id="PF10047"/>
    </source>
</evidence>
<dbReference type="RefSeq" id="WP_119407715.1">
    <property type="nucleotide sequence ID" value="NZ_CP032869.1"/>
</dbReference>
<sequence>MGTGIIAKKFEVLPDNLKLKGYIDALLSENGISVSDFVGQNSITENKVFKIKPGFGGGKGIIGYMADDFDAPLDDFKDYM</sequence>
<evidence type="ECO:0000313" key="3">
    <source>
        <dbReference type="Proteomes" id="UP000270046"/>
    </source>
</evidence>
<keyword evidence="3" id="KW-1185">Reference proteome</keyword>
<evidence type="ECO:0000313" key="2">
    <source>
        <dbReference type="EMBL" id="AYL93995.1"/>
    </source>
</evidence>
<dbReference type="AlphaFoldDB" id="A0A494VRL3"/>
<name>A0A494VRL3_9SPHI</name>
<protein>
    <submittedName>
        <fullName evidence="2">DUF2281 domain-containing protein</fullName>
    </submittedName>
</protein>
<proteinExistence type="predicted"/>
<dbReference type="KEGG" id="muh:HYN43_001215"/>
<reference evidence="2 3" key="1">
    <citation type="submission" date="2018-10" db="EMBL/GenBank/DDBJ databases">
        <title>Genome sequencing of Mucilaginibacter sp. HYN0043.</title>
        <authorList>
            <person name="Kim M."/>
            <person name="Yi H."/>
        </authorList>
    </citation>
    <scope>NUCLEOTIDE SEQUENCE [LARGE SCALE GENOMIC DNA]</scope>
    <source>
        <strain evidence="2 3">HYN0043</strain>
    </source>
</reference>
<dbReference type="EMBL" id="CP032869">
    <property type="protein sequence ID" value="AYL93995.1"/>
    <property type="molecule type" value="Genomic_DNA"/>
</dbReference>
<dbReference type="InterPro" id="IPR018739">
    <property type="entry name" value="DUF2281"/>
</dbReference>
<organism evidence="2 3">
    <name type="scientific">Mucilaginibacter celer</name>
    <dbReference type="NCBI Taxonomy" id="2305508"/>
    <lineage>
        <taxon>Bacteria</taxon>
        <taxon>Pseudomonadati</taxon>
        <taxon>Bacteroidota</taxon>
        <taxon>Sphingobacteriia</taxon>
        <taxon>Sphingobacteriales</taxon>
        <taxon>Sphingobacteriaceae</taxon>
        <taxon>Mucilaginibacter</taxon>
    </lineage>
</organism>
<dbReference type="Proteomes" id="UP000270046">
    <property type="component" value="Chromosome"/>
</dbReference>